<evidence type="ECO:0000313" key="1">
    <source>
        <dbReference type="EMBL" id="KAK9152843.1"/>
    </source>
</evidence>
<sequence>MQLDEAIETIKIVKEKSRVIYRLIAQEVSMILFFIQQKVYASMEELHGGFEQLFVDMLNECLAQLPDAILKEINESSAEDLEEKLRKSLETSMFGGDTAPVEINGNCIAITDIIADVFLASRTGNDMPGSVAEGNVSANVSLAMEDEIIQIE</sequence>
<keyword evidence="2" id="KW-1185">Reference proteome</keyword>
<proteinExistence type="predicted"/>
<name>A0AAP0PQB1_9MAGN</name>
<comment type="caution">
    <text evidence="1">The sequence shown here is derived from an EMBL/GenBank/DDBJ whole genome shotgun (WGS) entry which is preliminary data.</text>
</comment>
<dbReference type="Proteomes" id="UP001417504">
    <property type="component" value="Unassembled WGS sequence"/>
</dbReference>
<organism evidence="1 2">
    <name type="scientific">Stephania japonica</name>
    <dbReference type="NCBI Taxonomy" id="461633"/>
    <lineage>
        <taxon>Eukaryota</taxon>
        <taxon>Viridiplantae</taxon>
        <taxon>Streptophyta</taxon>
        <taxon>Embryophyta</taxon>
        <taxon>Tracheophyta</taxon>
        <taxon>Spermatophyta</taxon>
        <taxon>Magnoliopsida</taxon>
        <taxon>Ranunculales</taxon>
        <taxon>Menispermaceae</taxon>
        <taxon>Menispermoideae</taxon>
        <taxon>Cissampelideae</taxon>
        <taxon>Stephania</taxon>
    </lineage>
</organism>
<dbReference type="AlphaFoldDB" id="A0AAP0PQB1"/>
<dbReference type="EMBL" id="JBBNAE010000001">
    <property type="protein sequence ID" value="KAK9152843.1"/>
    <property type="molecule type" value="Genomic_DNA"/>
</dbReference>
<evidence type="ECO:0000313" key="2">
    <source>
        <dbReference type="Proteomes" id="UP001417504"/>
    </source>
</evidence>
<reference evidence="1 2" key="1">
    <citation type="submission" date="2024-01" db="EMBL/GenBank/DDBJ databases">
        <title>Genome assemblies of Stephania.</title>
        <authorList>
            <person name="Yang L."/>
        </authorList>
    </citation>
    <scope>NUCLEOTIDE SEQUENCE [LARGE SCALE GENOMIC DNA]</scope>
    <source>
        <strain evidence="1">QJT</strain>
        <tissue evidence="1">Leaf</tissue>
    </source>
</reference>
<gene>
    <name evidence="1" type="ORF">Sjap_000323</name>
</gene>
<accession>A0AAP0PQB1</accession>
<protein>
    <submittedName>
        <fullName evidence="1">Uncharacterized protein</fullName>
    </submittedName>
</protein>